<dbReference type="Proteomes" id="UP000078544">
    <property type="component" value="Unassembled WGS sequence"/>
</dbReference>
<dbReference type="InterPro" id="IPR029069">
    <property type="entry name" value="HotDog_dom_sf"/>
</dbReference>
<dbReference type="Pfam" id="PF13279">
    <property type="entry name" value="4HBT_2"/>
    <property type="match status" value="1"/>
</dbReference>
<sequence>MYNRYAESGRVNWATSFASHAPPEQRRQWLDIMSPKGIGLILKSIKMDFKMPITYPDTITVIHKLAQRPTHTSESIFLDAVILSETHRRVAARSFEDIVVYDYRKAKKTTLPGFMVEELQKIYDLQVQSKQLYENTMAALDLRVRTVEASIKNTPE</sequence>
<comment type="caution">
    <text evidence="1">The sequence shown here is derived from an EMBL/GenBank/DDBJ whole genome shotgun (WGS) entry which is preliminary data.</text>
</comment>
<dbReference type="AlphaFoldDB" id="A0A167Y9W5"/>
<evidence type="ECO:0000313" key="2">
    <source>
        <dbReference type="Proteomes" id="UP000078544"/>
    </source>
</evidence>
<protein>
    <recommendedName>
        <fullName evidence="3">Thioesterase/thiol ester dehydrase-isomerase</fullName>
    </recommendedName>
</protein>
<evidence type="ECO:0008006" key="3">
    <source>
        <dbReference type="Google" id="ProtNLM"/>
    </source>
</evidence>
<proteinExistence type="predicted"/>
<reference evidence="1 2" key="1">
    <citation type="journal article" date="2016" name="Genome Biol. Evol.">
        <title>Divergent and convergent evolution of fungal pathogenicity.</title>
        <authorList>
            <person name="Shang Y."/>
            <person name="Xiao G."/>
            <person name="Zheng P."/>
            <person name="Cen K."/>
            <person name="Zhan S."/>
            <person name="Wang C."/>
        </authorList>
    </citation>
    <scope>NUCLEOTIDE SEQUENCE [LARGE SCALE GENOMIC DNA]</scope>
    <source>
        <strain evidence="1 2">RCEF 2490</strain>
    </source>
</reference>
<dbReference type="SUPFAM" id="SSF54637">
    <property type="entry name" value="Thioesterase/thiol ester dehydrase-isomerase"/>
    <property type="match status" value="1"/>
</dbReference>
<dbReference type="EMBL" id="AZGY01000019">
    <property type="protein sequence ID" value="KZZ91042.1"/>
    <property type="molecule type" value="Genomic_DNA"/>
</dbReference>
<gene>
    <name evidence="1" type="ORF">AAL_06783</name>
</gene>
<dbReference type="OrthoDB" id="5538558at2759"/>
<keyword evidence="2" id="KW-1185">Reference proteome</keyword>
<evidence type="ECO:0000313" key="1">
    <source>
        <dbReference type="EMBL" id="KZZ91042.1"/>
    </source>
</evidence>
<accession>A0A167Y9W5</accession>
<organism evidence="1 2">
    <name type="scientific">Moelleriella libera RCEF 2490</name>
    <dbReference type="NCBI Taxonomy" id="1081109"/>
    <lineage>
        <taxon>Eukaryota</taxon>
        <taxon>Fungi</taxon>
        <taxon>Dikarya</taxon>
        <taxon>Ascomycota</taxon>
        <taxon>Pezizomycotina</taxon>
        <taxon>Sordariomycetes</taxon>
        <taxon>Hypocreomycetidae</taxon>
        <taxon>Hypocreales</taxon>
        <taxon>Clavicipitaceae</taxon>
        <taxon>Moelleriella</taxon>
    </lineage>
</organism>
<name>A0A167Y9W5_9HYPO</name>
<dbReference type="Gene3D" id="3.10.129.10">
    <property type="entry name" value="Hotdog Thioesterase"/>
    <property type="match status" value="1"/>
</dbReference>